<name>A0ABV0Y3Z2_9TELE</name>
<comment type="caution">
    <text evidence="2">The sequence shown here is derived from an EMBL/GenBank/DDBJ whole genome shotgun (WGS) entry which is preliminary data.</text>
</comment>
<sequence>MLLISVVVSLSLLKGAESNKPILQWSHGFAALVEVSRSASSIKPSSTSPGMLQKSLLARRDDSTYFLALSGTNIRITDERSQMKIFKKSRAKDRFSHKLFF</sequence>
<gene>
    <name evidence="2" type="ORF">AMECASPLE_021043</name>
</gene>
<protein>
    <submittedName>
        <fullName evidence="2">Uncharacterized protein</fullName>
    </submittedName>
</protein>
<keyword evidence="3" id="KW-1185">Reference proteome</keyword>
<evidence type="ECO:0000256" key="1">
    <source>
        <dbReference type="SAM" id="SignalP"/>
    </source>
</evidence>
<dbReference type="EMBL" id="JAHRIP010020600">
    <property type="protein sequence ID" value="MEQ2288271.1"/>
    <property type="molecule type" value="Genomic_DNA"/>
</dbReference>
<evidence type="ECO:0000313" key="2">
    <source>
        <dbReference type="EMBL" id="MEQ2288271.1"/>
    </source>
</evidence>
<proteinExistence type="predicted"/>
<organism evidence="2 3">
    <name type="scientific">Ameca splendens</name>
    <dbReference type="NCBI Taxonomy" id="208324"/>
    <lineage>
        <taxon>Eukaryota</taxon>
        <taxon>Metazoa</taxon>
        <taxon>Chordata</taxon>
        <taxon>Craniata</taxon>
        <taxon>Vertebrata</taxon>
        <taxon>Euteleostomi</taxon>
        <taxon>Actinopterygii</taxon>
        <taxon>Neopterygii</taxon>
        <taxon>Teleostei</taxon>
        <taxon>Neoteleostei</taxon>
        <taxon>Acanthomorphata</taxon>
        <taxon>Ovalentaria</taxon>
        <taxon>Atherinomorphae</taxon>
        <taxon>Cyprinodontiformes</taxon>
        <taxon>Goodeidae</taxon>
        <taxon>Ameca</taxon>
    </lineage>
</organism>
<keyword evidence="1" id="KW-0732">Signal</keyword>
<accession>A0ABV0Y3Z2</accession>
<dbReference type="Proteomes" id="UP001469553">
    <property type="component" value="Unassembled WGS sequence"/>
</dbReference>
<reference evidence="2 3" key="1">
    <citation type="submission" date="2021-06" db="EMBL/GenBank/DDBJ databases">
        <authorList>
            <person name="Palmer J.M."/>
        </authorList>
    </citation>
    <scope>NUCLEOTIDE SEQUENCE [LARGE SCALE GENOMIC DNA]</scope>
    <source>
        <strain evidence="2 3">AS_MEX2019</strain>
        <tissue evidence="2">Muscle</tissue>
    </source>
</reference>
<evidence type="ECO:0000313" key="3">
    <source>
        <dbReference type="Proteomes" id="UP001469553"/>
    </source>
</evidence>
<feature type="signal peptide" evidence="1">
    <location>
        <begin position="1"/>
        <end position="18"/>
    </location>
</feature>
<feature type="chain" id="PRO_5045649838" evidence="1">
    <location>
        <begin position="19"/>
        <end position="101"/>
    </location>
</feature>